<dbReference type="PANTHER" id="PTHR43409:SF4">
    <property type="entry name" value="RADICAL SAM SUPERFAMILY PROTEIN"/>
    <property type="match status" value="1"/>
</dbReference>
<dbReference type="InterPro" id="IPR006638">
    <property type="entry name" value="Elp3/MiaA/NifB-like_rSAM"/>
</dbReference>
<keyword evidence="8" id="KW-1185">Reference proteome</keyword>
<dbReference type="HOGENOM" id="CLU_044464_1_0_9"/>
<reference evidence="7 8" key="1">
    <citation type="submission" date="2008-10" db="EMBL/GenBank/DDBJ databases">
        <authorList>
            <person name="Qin X."/>
            <person name="Bachman B."/>
            <person name="Battles P."/>
            <person name="Bell A."/>
            <person name="Bess C."/>
            <person name="Bickham C."/>
            <person name="Chaboub L."/>
            <person name="Chen D."/>
            <person name="Coyle M."/>
            <person name="Deiros D.R."/>
            <person name="Dinh H."/>
            <person name="Forbes L."/>
            <person name="Fowler G."/>
            <person name="Francisco L."/>
            <person name="Fu Q."/>
            <person name="Gubbala S."/>
            <person name="Hale W."/>
            <person name="Han Y."/>
            <person name="Hemphill L."/>
            <person name="Highlander S.K."/>
            <person name="Hirani K."/>
            <person name="Hogues M."/>
            <person name="Jackson L."/>
            <person name="Jakkamsetti A."/>
            <person name="Javaid M."/>
            <person name="Jiang H."/>
            <person name="Korchina V."/>
            <person name="Kovar C."/>
            <person name="Lara F."/>
            <person name="Lee S."/>
            <person name="Mata R."/>
            <person name="Mathew T."/>
            <person name="Moen C."/>
            <person name="Morales K."/>
            <person name="Munidasa M."/>
            <person name="Nazareth L."/>
            <person name="Ngo R."/>
            <person name="Nguyen L."/>
            <person name="Okwuonu G."/>
            <person name="Ongeri F."/>
            <person name="Patil S."/>
            <person name="Petrosino J."/>
            <person name="Pham C."/>
            <person name="Pham P."/>
            <person name="Pu L.-L."/>
            <person name="Puazo M."/>
            <person name="Raj R."/>
            <person name="Reid J."/>
            <person name="Rouhana J."/>
            <person name="Saada N."/>
            <person name="Shang Y."/>
            <person name="Simmons D."/>
            <person name="Thornton R."/>
            <person name="Warren J."/>
            <person name="Weissenberger G."/>
            <person name="Zhang J."/>
            <person name="Zhang L."/>
            <person name="Zhou C."/>
            <person name="Zhu D."/>
            <person name="Muzny D."/>
            <person name="Worley K."/>
            <person name="Gibbs R."/>
        </authorList>
    </citation>
    <scope>NUCLEOTIDE SEQUENCE [LARGE SCALE GENOMIC DNA]</scope>
    <source>
        <strain evidence="7 8">ATCC 51172</strain>
    </source>
</reference>
<dbReference type="InterPro" id="IPR051198">
    <property type="entry name" value="BchE-like"/>
</dbReference>
<dbReference type="SFLD" id="SFLDG01095">
    <property type="entry name" value="Uncharacterised_Radical_SAM_Su"/>
    <property type="match status" value="1"/>
</dbReference>
<dbReference type="eggNOG" id="COG1032">
    <property type="taxonomic scope" value="Bacteria"/>
</dbReference>
<dbReference type="GO" id="GO:0003824">
    <property type="term" value="F:catalytic activity"/>
    <property type="evidence" value="ECO:0007669"/>
    <property type="project" value="InterPro"/>
</dbReference>
<evidence type="ECO:0000313" key="8">
    <source>
        <dbReference type="Proteomes" id="UP000005984"/>
    </source>
</evidence>
<protein>
    <submittedName>
        <fullName evidence="7">Radical SAM domain protein</fullName>
    </submittedName>
</protein>
<dbReference type="Gene3D" id="3.20.20.70">
    <property type="entry name" value="Aldolase class I"/>
    <property type="match status" value="1"/>
</dbReference>
<evidence type="ECO:0000256" key="5">
    <source>
        <dbReference type="ARBA" id="ARBA00023014"/>
    </source>
</evidence>
<evidence type="ECO:0000313" key="7">
    <source>
        <dbReference type="EMBL" id="EEI86394.1"/>
    </source>
</evidence>
<dbReference type="SFLD" id="SFLDS00029">
    <property type="entry name" value="Radical_SAM"/>
    <property type="match status" value="1"/>
</dbReference>
<dbReference type="AlphaFoldDB" id="C2BFA8"/>
<evidence type="ECO:0000256" key="3">
    <source>
        <dbReference type="ARBA" id="ARBA00022723"/>
    </source>
</evidence>
<name>C2BFA8_9FIRM</name>
<dbReference type="SMART" id="SM00729">
    <property type="entry name" value="Elp3"/>
    <property type="match status" value="1"/>
</dbReference>
<dbReference type="STRING" id="525254.HMPREF0072_1028"/>
<dbReference type="InterPro" id="IPR007197">
    <property type="entry name" value="rSAM"/>
</dbReference>
<sequence>MHYTGEVYRPPLEAYTPLLEVTYGCSHNACAFCTMYHNTRFGISPLRHIESDIIEISKTYPMPIERIYLLNGDPFVLPTKRLLEMSNLIHKYLPEVKTITSYASFYNLKNKSVEDMKLLKKAGYNELWFGVETGDPEVLFWINKGADLGDYYEGLDKMKAAGMDYFAIVMQGIKGAGKSYENALATAEFLNYYPAKGIFIMSTDVQHGSKLYKMRERSEFTETTNRENLEEQITLLENLEVPGDVLYSSGHIVNLVKVTSHMRNKEKMIEKLKDALKSLPDYILDGKNQGRAI</sequence>
<evidence type="ECO:0000256" key="2">
    <source>
        <dbReference type="ARBA" id="ARBA00022691"/>
    </source>
</evidence>
<gene>
    <name evidence="7" type="ORF">HMPREF0072_1028</name>
</gene>
<keyword evidence="4" id="KW-0408">Iron</keyword>
<dbReference type="InterPro" id="IPR013785">
    <property type="entry name" value="Aldolase_TIM"/>
</dbReference>
<keyword evidence="2" id="KW-0949">S-adenosyl-L-methionine</keyword>
<proteinExistence type="predicted"/>
<dbReference type="Pfam" id="PF04055">
    <property type="entry name" value="Radical_SAM"/>
    <property type="match status" value="1"/>
</dbReference>
<comment type="caution">
    <text evidence="7">The sequence shown here is derived from an EMBL/GenBank/DDBJ whole genome shotgun (WGS) entry which is preliminary data.</text>
</comment>
<dbReference type="RefSeq" id="WP_004827061.1">
    <property type="nucleotide sequence ID" value="NZ_GG666044.1"/>
</dbReference>
<evidence type="ECO:0000256" key="4">
    <source>
        <dbReference type="ARBA" id="ARBA00023004"/>
    </source>
</evidence>
<dbReference type="SUPFAM" id="SSF102114">
    <property type="entry name" value="Radical SAM enzymes"/>
    <property type="match status" value="1"/>
</dbReference>
<keyword evidence="5" id="KW-0411">Iron-sulfur</keyword>
<dbReference type="PANTHER" id="PTHR43409">
    <property type="entry name" value="ANAEROBIC MAGNESIUM-PROTOPORPHYRIN IX MONOMETHYL ESTER CYCLASE-RELATED"/>
    <property type="match status" value="1"/>
</dbReference>
<dbReference type="Proteomes" id="UP000005984">
    <property type="component" value="Unassembled WGS sequence"/>
</dbReference>
<dbReference type="InterPro" id="IPR058240">
    <property type="entry name" value="rSAM_sf"/>
</dbReference>
<evidence type="ECO:0000259" key="6">
    <source>
        <dbReference type="PROSITE" id="PS51918"/>
    </source>
</evidence>
<evidence type="ECO:0000256" key="1">
    <source>
        <dbReference type="ARBA" id="ARBA00001966"/>
    </source>
</evidence>
<accession>C2BFA8</accession>
<dbReference type="GO" id="GO:0051536">
    <property type="term" value="F:iron-sulfur cluster binding"/>
    <property type="evidence" value="ECO:0007669"/>
    <property type="project" value="UniProtKB-KW"/>
</dbReference>
<feature type="domain" description="Radical SAM core" evidence="6">
    <location>
        <begin position="11"/>
        <end position="240"/>
    </location>
</feature>
<dbReference type="SFLD" id="SFLDG01082">
    <property type="entry name" value="B12-binding_domain_containing"/>
    <property type="match status" value="1"/>
</dbReference>
<organism evidence="7 8">
    <name type="scientific">Anaerococcus lactolyticus ATCC 51172</name>
    <dbReference type="NCBI Taxonomy" id="525254"/>
    <lineage>
        <taxon>Bacteria</taxon>
        <taxon>Bacillati</taxon>
        <taxon>Bacillota</taxon>
        <taxon>Tissierellia</taxon>
        <taxon>Tissierellales</taxon>
        <taxon>Peptoniphilaceae</taxon>
        <taxon>Anaerococcus</taxon>
    </lineage>
</organism>
<dbReference type="EMBL" id="ABYO01000194">
    <property type="protein sequence ID" value="EEI86394.1"/>
    <property type="molecule type" value="Genomic_DNA"/>
</dbReference>
<comment type="cofactor">
    <cofactor evidence="1">
        <name>[4Fe-4S] cluster</name>
        <dbReference type="ChEBI" id="CHEBI:49883"/>
    </cofactor>
</comment>
<keyword evidence="3" id="KW-0479">Metal-binding</keyword>
<dbReference type="GO" id="GO:0046872">
    <property type="term" value="F:metal ion binding"/>
    <property type="evidence" value="ECO:0007669"/>
    <property type="project" value="UniProtKB-KW"/>
</dbReference>
<dbReference type="PROSITE" id="PS51918">
    <property type="entry name" value="RADICAL_SAM"/>
    <property type="match status" value="1"/>
</dbReference>
<dbReference type="CDD" id="cd01335">
    <property type="entry name" value="Radical_SAM"/>
    <property type="match status" value="1"/>
</dbReference>